<name>A0A0R3W676_TAEAS</name>
<proteinExistence type="predicted"/>
<dbReference type="GO" id="GO:0005509">
    <property type="term" value="F:calcium ion binding"/>
    <property type="evidence" value="ECO:0007669"/>
    <property type="project" value="InterPro"/>
</dbReference>
<evidence type="ECO:0000313" key="5">
    <source>
        <dbReference type="WBParaSite" id="TASK_0000567801-mRNA-1"/>
    </source>
</evidence>
<gene>
    <name evidence="3" type="ORF">TASK_LOCUS5679</name>
</gene>
<dbReference type="OrthoDB" id="26525at2759"/>
<sequence>MRVEDMMDHEVNEVRKAFRYFDRSNLGTIATDRLGDCLRWLKLVPSEAEISAFSIAADPKGVGTISFDTFLAVAAQFWIPDPQQREAQSWAAFLCFDKLDKGKLSIEDMKTILTETSDEPLPEKEVNQIIKKFVDKKDGMIEYGYIIRAWQK</sequence>
<dbReference type="AlphaFoldDB" id="A0A0R3W676"/>
<dbReference type="PANTHER" id="PTHR23048">
    <property type="entry name" value="MYOSIN LIGHT CHAIN 1, 3"/>
    <property type="match status" value="1"/>
</dbReference>
<keyword evidence="4" id="KW-1185">Reference proteome</keyword>
<evidence type="ECO:0000313" key="4">
    <source>
        <dbReference type="Proteomes" id="UP000282613"/>
    </source>
</evidence>
<reference evidence="5" key="1">
    <citation type="submission" date="2017-02" db="UniProtKB">
        <authorList>
            <consortium name="WormBaseParasite"/>
        </authorList>
    </citation>
    <scope>IDENTIFICATION</scope>
</reference>
<dbReference type="Proteomes" id="UP000282613">
    <property type="component" value="Unassembled WGS sequence"/>
</dbReference>
<organism evidence="5">
    <name type="scientific">Taenia asiatica</name>
    <name type="common">Asian tapeworm</name>
    <dbReference type="NCBI Taxonomy" id="60517"/>
    <lineage>
        <taxon>Eukaryota</taxon>
        <taxon>Metazoa</taxon>
        <taxon>Spiralia</taxon>
        <taxon>Lophotrochozoa</taxon>
        <taxon>Platyhelminthes</taxon>
        <taxon>Cestoda</taxon>
        <taxon>Eucestoda</taxon>
        <taxon>Cyclophyllidea</taxon>
        <taxon>Taeniidae</taxon>
        <taxon>Taenia</taxon>
    </lineage>
</organism>
<evidence type="ECO:0000313" key="3">
    <source>
        <dbReference type="EMBL" id="VDK35466.1"/>
    </source>
</evidence>
<dbReference type="GO" id="GO:0016460">
    <property type="term" value="C:myosin II complex"/>
    <property type="evidence" value="ECO:0007669"/>
    <property type="project" value="TreeGrafter"/>
</dbReference>
<dbReference type="Gene3D" id="1.10.238.10">
    <property type="entry name" value="EF-hand"/>
    <property type="match status" value="1"/>
</dbReference>
<dbReference type="InterPro" id="IPR002048">
    <property type="entry name" value="EF_hand_dom"/>
</dbReference>
<dbReference type="STRING" id="60517.A0A0R3W676"/>
<evidence type="ECO:0000256" key="1">
    <source>
        <dbReference type="ARBA" id="ARBA00022737"/>
    </source>
</evidence>
<feature type="domain" description="EF-hand" evidence="2">
    <location>
        <begin position="84"/>
        <end position="119"/>
    </location>
</feature>
<protein>
    <submittedName>
        <fullName evidence="5">EF-hand domain-containing protein</fullName>
    </submittedName>
</protein>
<dbReference type="InterPro" id="IPR011992">
    <property type="entry name" value="EF-hand-dom_pair"/>
</dbReference>
<reference evidence="3 4" key="2">
    <citation type="submission" date="2018-11" db="EMBL/GenBank/DDBJ databases">
        <authorList>
            <consortium name="Pathogen Informatics"/>
        </authorList>
    </citation>
    <scope>NUCLEOTIDE SEQUENCE [LARGE SCALE GENOMIC DNA]</scope>
</reference>
<dbReference type="WBParaSite" id="TASK_0000567801-mRNA-1">
    <property type="protein sequence ID" value="TASK_0000567801-mRNA-1"/>
    <property type="gene ID" value="TASK_0000567801"/>
</dbReference>
<dbReference type="SUPFAM" id="SSF47473">
    <property type="entry name" value="EF-hand"/>
    <property type="match status" value="1"/>
</dbReference>
<dbReference type="EMBL" id="UYRS01018434">
    <property type="protein sequence ID" value="VDK35466.1"/>
    <property type="molecule type" value="Genomic_DNA"/>
</dbReference>
<dbReference type="PROSITE" id="PS50222">
    <property type="entry name" value="EF_HAND_2"/>
    <property type="match status" value="1"/>
</dbReference>
<keyword evidence="1" id="KW-0677">Repeat</keyword>
<accession>A0A0R3W676</accession>
<dbReference type="FunFam" id="1.10.238.10:FF:000001">
    <property type="entry name" value="Calmodulin 1"/>
    <property type="match status" value="1"/>
</dbReference>
<evidence type="ECO:0000259" key="2">
    <source>
        <dbReference type="PROSITE" id="PS50222"/>
    </source>
</evidence>
<dbReference type="InterPro" id="IPR050230">
    <property type="entry name" value="CALM/Myosin/TropC-like"/>
</dbReference>
<dbReference type="PANTHER" id="PTHR23048:SF0">
    <property type="entry name" value="CALMODULIN LIKE 3"/>
    <property type="match status" value="1"/>
</dbReference>